<accession>A0ACC0PY12</accession>
<sequence>MRVYTFLLAFMQVALLAACVSWGLKVLSAIGAGARTDHTKICVTDLRESTNDPLSRAVTAINFATNIYLLHL</sequence>
<evidence type="ECO:0000313" key="2">
    <source>
        <dbReference type="Proteomes" id="UP001062846"/>
    </source>
</evidence>
<name>A0ACC0PY12_RHOML</name>
<organism evidence="1 2">
    <name type="scientific">Rhododendron molle</name>
    <name type="common">Chinese azalea</name>
    <name type="synonym">Azalea mollis</name>
    <dbReference type="NCBI Taxonomy" id="49168"/>
    <lineage>
        <taxon>Eukaryota</taxon>
        <taxon>Viridiplantae</taxon>
        <taxon>Streptophyta</taxon>
        <taxon>Embryophyta</taxon>
        <taxon>Tracheophyta</taxon>
        <taxon>Spermatophyta</taxon>
        <taxon>Magnoliopsida</taxon>
        <taxon>eudicotyledons</taxon>
        <taxon>Gunneridae</taxon>
        <taxon>Pentapetalae</taxon>
        <taxon>asterids</taxon>
        <taxon>Ericales</taxon>
        <taxon>Ericaceae</taxon>
        <taxon>Ericoideae</taxon>
        <taxon>Rhodoreae</taxon>
        <taxon>Rhododendron</taxon>
    </lineage>
</organism>
<reference evidence="1" key="1">
    <citation type="submission" date="2022-02" db="EMBL/GenBank/DDBJ databases">
        <title>Plant Genome Project.</title>
        <authorList>
            <person name="Zhang R.-G."/>
        </authorList>
    </citation>
    <scope>NUCLEOTIDE SEQUENCE</scope>
    <source>
        <strain evidence="1">AT1</strain>
    </source>
</reference>
<comment type="caution">
    <text evidence="1">The sequence shown here is derived from an EMBL/GenBank/DDBJ whole genome shotgun (WGS) entry which is preliminary data.</text>
</comment>
<dbReference type="EMBL" id="CM046388">
    <property type="protein sequence ID" value="KAI8570029.1"/>
    <property type="molecule type" value="Genomic_DNA"/>
</dbReference>
<keyword evidence="2" id="KW-1185">Reference proteome</keyword>
<proteinExistence type="predicted"/>
<dbReference type="Proteomes" id="UP001062846">
    <property type="component" value="Chromosome 1"/>
</dbReference>
<evidence type="ECO:0000313" key="1">
    <source>
        <dbReference type="EMBL" id="KAI8570029.1"/>
    </source>
</evidence>
<protein>
    <submittedName>
        <fullName evidence="1">Uncharacterized protein</fullName>
    </submittedName>
</protein>
<gene>
    <name evidence="1" type="ORF">RHMOL_Rhmol01G0001400</name>
</gene>